<dbReference type="HOGENOM" id="CLU_129452_2_0_1"/>
<organism evidence="1 2">
    <name type="scientific">Phlebiopsis gigantea (strain 11061_1 CR5-6)</name>
    <name type="common">White-rot fungus</name>
    <name type="synonym">Peniophora gigantea</name>
    <dbReference type="NCBI Taxonomy" id="745531"/>
    <lineage>
        <taxon>Eukaryota</taxon>
        <taxon>Fungi</taxon>
        <taxon>Dikarya</taxon>
        <taxon>Basidiomycota</taxon>
        <taxon>Agaricomycotina</taxon>
        <taxon>Agaricomycetes</taxon>
        <taxon>Polyporales</taxon>
        <taxon>Phanerochaetaceae</taxon>
        <taxon>Phlebiopsis</taxon>
    </lineage>
</organism>
<dbReference type="Gene3D" id="3.20.170.20">
    <property type="entry name" value="Protein of unknown function DUF952"/>
    <property type="match status" value="1"/>
</dbReference>
<dbReference type="EMBL" id="KN840556">
    <property type="protein sequence ID" value="KIP04996.1"/>
    <property type="molecule type" value="Genomic_DNA"/>
</dbReference>
<protein>
    <recommendedName>
        <fullName evidence="3">DUF952 domain-containing protein</fullName>
    </recommendedName>
</protein>
<gene>
    <name evidence="1" type="ORF">PHLGIDRAFT_31097</name>
</gene>
<evidence type="ECO:0000313" key="2">
    <source>
        <dbReference type="Proteomes" id="UP000053257"/>
    </source>
</evidence>
<accession>A0A0C3RV04</accession>
<sequence length="138" mass="15605">MSTLTEGRKPTYVYKLVPYTAPPPTPLPVALPVSDLDQTSGFVHLSTASQIPNTLKFFFTADPSVYILRIPYDLIEKDIKWEDPKAEVCGPRAGEGMFPHLYNGFKLGREEVDSMQAWTRSEDGWGDALEQAQHWLLY</sequence>
<dbReference type="PANTHER" id="PTHR34129:SF1">
    <property type="entry name" value="DUF952 DOMAIN-CONTAINING PROTEIN"/>
    <property type="match status" value="1"/>
</dbReference>
<dbReference type="Pfam" id="PF06108">
    <property type="entry name" value="DUF952"/>
    <property type="match status" value="1"/>
</dbReference>
<dbReference type="AlphaFoldDB" id="A0A0C3RV04"/>
<dbReference type="SUPFAM" id="SSF56399">
    <property type="entry name" value="ADP-ribosylation"/>
    <property type="match status" value="1"/>
</dbReference>
<name>A0A0C3RV04_PHLG1</name>
<dbReference type="Proteomes" id="UP000053257">
    <property type="component" value="Unassembled WGS sequence"/>
</dbReference>
<evidence type="ECO:0000313" key="1">
    <source>
        <dbReference type="EMBL" id="KIP04996.1"/>
    </source>
</evidence>
<evidence type="ECO:0008006" key="3">
    <source>
        <dbReference type="Google" id="ProtNLM"/>
    </source>
</evidence>
<proteinExistence type="predicted"/>
<keyword evidence="2" id="KW-1185">Reference proteome</keyword>
<reference evidence="1 2" key="1">
    <citation type="journal article" date="2014" name="PLoS Genet.">
        <title>Analysis of the Phlebiopsis gigantea genome, transcriptome and secretome provides insight into its pioneer colonization strategies of wood.</title>
        <authorList>
            <person name="Hori C."/>
            <person name="Ishida T."/>
            <person name="Igarashi K."/>
            <person name="Samejima M."/>
            <person name="Suzuki H."/>
            <person name="Master E."/>
            <person name="Ferreira P."/>
            <person name="Ruiz-Duenas F.J."/>
            <person name="Held B."/>
            <person name="Canessa P."/>
            <person name="Larrondo L.F."/>
            <person name="Schmoll M."/>
            <person name="Druzhinina I.S."/>
            <person name="Kubicek C.P."/>
            <person name="Gaskell J.A."/>
            <person name="Kersten P."/>
            <person name="St John F."/>
            <person name="Glasner J."/>
            <person name="Sabat G."/>
            <person name="Splinter BonDurant S."/>
            <person name="Syed K."/>
            <person name="Yadav J."/>
            <person name="Mgbeahuruike A.C."/>
            <person name="Kovalchuk A."/>
            <person name="Asiegbu F.O."/>
            <person name="Lackner G."/>
            <person name="Hoffmeister D."/>
            <person name="Rencoret J."/>
            <person name="Gutierrez A."/>
            <person name="Sun H."/>
            <person name="Lindquist E."/>
            <person name="Barry K."/>
            <person name="Riley R."/>
            <person name="Grigoriev I.V."/>
            <person name="Henrissat B."/>
            <person name="Kues U."/>
            <person name="Berka R.M."/>
            <person name="Martinez A.T."/>
            <person name="Covert S.F."/>
            <person name="Blanchette R.A."/>
            <person name="Cullen D."/>
        </authorList>
    </citation>
    <scope>NUCLEOTIDE SEQUENCE [LARGE SCALE GENOMIC DNA]</scope>
    <source>
        <strain evidence="1 2">11061_1 CR5-6</strain>
    </source>
</reference>
<dbReference type="STRING" id="745531.A0A0C3RV04"/>
<dbReference type="OrthoDB" id="3335358at2759"/>
<dbReference type="PANTHER" id="PTHR34129">
    <property type="entry name" value="BLR1139 PROTEIN"/>
    <property type="match status" value="1"/>
</dbReference>
<dbReference type="InterPro" id="IPR009297">
    <property type="entry name" value="DUF952"/>
</dbReference>